<dbReference type="SUPFAM" id="SSF51556">
    <property type="entry name" value="Metallo-dependent hydrolases"/>
    <property type="match status" value="1"/>
</dbReference>
<proteinExistence type="inferred from homology"/>
<dbReference type="InterPro" id="IPR032466">
    <property type="entry name" value="Metal_Hydrolase"/>
</dbReference>
<reference evidence="4 5" key="1">
    <citation type="submission" date="2017-09" db="EMBL/GenBank/DDBJ databases">
        <title>Depth-based differentiation of microbial function through sediment-hosted aquifers and enrichment of novel symbionts in the deep terrestrial subsurface.</title>
        <authorList>
            <person name="Probst A.J."/>
            <person name="Ladd B."/>
            <person name="Jarett J.K."/>
            <person name="Geller-Mcgrath D.E."/>
            <person name="Sieber C.M."/>
            <person name="Emerson J.B."/>
            <person name="Anantharaman K."/>
            <person name="Thomas B.C."/>
            <person name="Malmstrom R."/>
            <person name="Stieglmeier M."/>
            <person name="Klingl A."/>
            <person name="Woyke T."/>
            <person name="Ryan C.M."/>
            <person name="Banfield J.F."/>
        </authorList>
    </citation>
    <scope>NUCLEOTIDE SEQUENCE [LARGE SCALE GENOMIC DNA]</scope>
    <source>
        <strain evidence="4">CG17_big_fil_post_rev_8_21_14_2_50_48_46</strain>
    </source>
</reference>
<dbReference type="InterPro" id="IPR011059">
    <property type="entry name" value="Metal-dep_hydrolase_composite"/>
</dbReference>
<evidence type="ECO:0000313" key="5">
    <source>
        <dbReference type="Proteomes" id="UP000231019"/>
    </source>
</evidence>
<dbReference type="Gene3D" id="3.20.20.140">
    <property type="entry name" value="Metal-dependent hydrolases"/>
    <property type="match status" value="1"/>
</dbReference>
<dbReference type="Proteomes" id="UP000231019">
    <property type="component" value="Unassembled WGS sequence"/>
</dbReference>
<protein>
    <recommendedName>
        <fullName evidence="3">Amidohydrolase-related domain-containing protein</fullName>
    </recommendedName>
</protein>
<organism evidence="4 5">
    <name type="scientific">bacterium (Candidatus Blackallbacteria) CG17_big_fil_post_rev_8_21_14_2_50_48_46</name>
    <dbReference type="NCBI Taxonomy" id="2014261"/>
    <lineage>
        <taxon>Bacteria</taxon>
        <taxon>Candidatus Blackallbacteria</taxon>
    </lineage>
</organism>
<gene>
    <name evidence="4" type="ORF">COW36_10360</name>
</gene>
<comment type="cofactor">
    <cofactor evidence="1">
        <name>Zn(2+)</name>
        <dbReference type="ChEBI" id="CHEBI:29105"/>
    </cofactor>
</comment>
<dbReference type="Gene3D" id="2.30.40.10">
    <property type="entry name" value="Urease, subunit C, domain 1"/>
    <property type="match status" value="1"/>
</dbReference>
<dbReference type="FunFam" id="3.20.20.140:FF:000174">
    <property type="entry name" value="Dihydropyrimidinase-related protein 2"/>
    <property type="match status" value="1"/>
</dbReference>
<evidence type="ECO:0000313" key="4">
    <source>
        <dbReference type="EMBL" id="PIW17035.1"/>
    </source>
</evidence>
<dbReference type="InterPro" id="IPR006680">
    <property type="entry name" value="Amidohydro-rel"/>
</dbReference>
<dbReference type="InterPro" id="IPR050378">
    <property type="entry name" value="Metallo-dep_Hydrolases_sf"/>
</dbReference>
<accession>A0A2M7G612</accession>
<dbReference type="PANTHER" id="PTHR11647">
    <property type="entry name" value="HYDRANTOINASE/DIHYDROPYRIMIDINASE FAMILY MEMBER"/>
    <property type="match status" value="1"/>
</dbReference>
<name>A0A2M7G612_9BACT</name>
<evidence type="ECO:0000256" key="1">
    <source>
        <dbReference type="ARBA" id="ARBA00001947"/>
    </source>
</evidence>
<dbReference type="EMBL" id="PFFQ01000031">
    <property type="protein sequence ID" value="PIW17035.1"/>
    <property type="molecule type" value="Genomic_DNA"/>
</dbReference>
<evidence type="ECO:0000256" key="2">
    <source>
        <dbReference type="ARBA" id="ARBA00008829"/>
    </source>
</evidence>
<comment type="similarity">
    <text evidence="2">Belongs to the metallo-dependent hydrolases superfamily. Hydantoinase/dihydropyrimidinase family.</text>
</comment>
<dbReference type="GO" id="GO:0016812">
    <property type="term" value="F:hydrolase activity, acting on carbon-nitrogen (but not peptide) bonds, in cyclic amides"/>
    <property type="evidence" value="ECO:0007669"/>
    <property type="project" value="TreeGrafter"/>
</dbReference>
<dbReference type="SUPFAM" id="SSF51338">
    <property type="entry name" value="Composite domain of metallo-dependent hydrolases"/>
    <property type="match status" value="1"/>
</dbReference>
<dbReference type="Pfam" id="PF01979">
    <property type="entry name" value="Amidohydro_1"/>
    <property type="match status" value="1"/>
</dbReference>
<dbReference type="PANTHER" id="PTHR11647:SF1">
    <property type="entry name" value="COLLAPSIN RESPONSE MEDIATOR PROTEIN"/>
    <property type="match status" value="1"/>
</dbReference>
<dbReference type="AlphaFoldDB" id="A0A2M7G612"/>
<sequence>MDISIKDGTIVTANDMFRADIGIRNGKIASIGHDITGMENIDASGKYILPGVIEIQSHFEAAFGNTRSIDNFFKGTQTAACGGVTTIFDTVIPKSDESLLEAIKNRRQLLDAQAAIDYSLHLCLPEAQENFLSEIPQVLNEGLPSFEAFLCSHAAELVHQDSSLLELMETISKAGGLLMVHCGNQALLQQASQRYPLEDPLAMTHYPQLCTPQSEAEAVYRLMMLAHSTPCTLHLNHLSTRESLTQALQHHPLQSRIYTGTDLHYLTHNENVYKQPDARNYTVLPPLRSQADQTCLWKGIQAGTIQTLSSNHWPFTREQKKLGEDLASIPAGFANLELLLPMLYHQGVRSRHIDLMQLVAVLSTNPARIFGLSHKGSIAVGKDADLVIFNPLLKKTLSSSNLHSESDFCLYEGQELQGYPEMTLSRGRIVCDNGKFTGEQGAGQFIARSI</sequence>
<evidence type="ECO:0000259" key="3">
    <source>
        <dbReference type="Pfam" id="PF01979"/>
    </source>
</evidence>
<dbReference type="GO" id="GO:0005829">
    <property type="term" value="C:cytosol"/>
    <property type="evidence" value="ECO:0007669"/>
    <property type="project" value="TreeGrafter"/>
</dbReference>
<comment type="caution">
    <text evidence="4">The sequence shown here is derived from an EMBL/GenBank/DDBJ whole genome shotgun (WGS) entry which is preliminary data.</text>
</comment>
<feature type="domain" description="Amidohydrolase-related" evidence="3">
    <location>
        <begin position="47"/>
        <end position="394"/>
    </location>
</feature>